<evidence type="ECO:0000259" key="4">
    <source>
        <dbReference type="PROSITE" id="PS50042"/>
    </source>
</evidence>
<keyword evidence="7" id="KW-1185">Reference proteome</keyword>
<dbReference type="PROSITE" id="PS51063">
    <property type="entry name" value="HTH_CRP_2"/>
    <property type="match status" value="1"/>
</dbReference>
<dbReference type="Gene3D" id="2.60.120.10">
    <property type="entry name" value="Jelly Rolls"/>
    <property type="match status" value="1"/>
</dbReference>
<dbReference type="SUPFAM" id="SSF51206">
    <property type="entry name" value="cAMP-binding domain-like"/>
    <property type="match status" value="1"/>
</dbReference>
<dbReference type="InterPro" id="IPR012318">
    <property type="entry name" value="HTH_CRP"/>
</dbReference>
<reference evidence="6 7" key="1">
    <citation type="submission" date="2013-09" db="EMBL/GenBank/DDBJ databases">
        <authorList>
            <person name="Durkin A.S."/>
            <person name="Haft D.R."/>
            <person name="McCorrison J."/>
            <person name="Torralba M."/>
            <person name="Gillis M."/>
            <person name="Haft D.H."/>
            <person name="Methe B."/>
            <person name="Sutton G."/>
            <person name="Nelson K.E."/>
        </authorList>
    </citation>
    <scope>NUCLEOTIDE SEQUENCE [LARGE SCALE GENOMIC DNA]</scope>
    <source>
        <strain evidence="6 7">BV3C16-1</strain>
    </source>
</reference>
<name>U7UJS2_9FIRM</name>
<organism evidence="6 7">
    <name type="scientific">Megasphaera vaginalis</name>
    <name type="common">ex Srinivasan et al. 2021</name>
    <dbReference type="NCBI Taxonomy" id="1111454"/>
    <lineage>
        <taxon>Bacteria</taxon>
        <taxon>Bacillati</taxon>
        <taxon>Bacillota</taxon>
        <taxon>Negativicutes</taxon>
        <taxon>Veillonellales</taxon>
        <taxon>Veillonellaceae</taxon>
        <taxon>Megasphaera</taxon>
    </lineage>
</organism>
<dbReference type="CDD" id="cd00038">
    <property type="entry name" value="CAP_ED"/>
    <property type="match status" value="1"/>
</dbReference>
<dbReference type="InterPro" id="IPR050397">
    <property type="entry name" value="Env_Response_Regulators"/>
</dbReference>
<dbReference type="InterPro" id="IPR014710">
    <property type="entry name" value="RmlC-like_jellyroll"/>
</dbReference>
<dbReference type="InterPro" id="IPR018490">
    <property type="entry name" value="cNMP-bd_dom_sf"/>
</dbReference>
<dbReference type="OrthoDB" id="9774616at2"/>
<accession>U7UJS2</accession>
<dbReference type="SUPFAM" id="SSF46785">
    <property type="entry name" value="Winged helix' DNA-binding domain"/>
    <property type="match status" value="1"/>
</dbReference>
<evidence type="ECO:0000259" key="5">
    <source>
        <dbReference type="PROSITE" id="PS51063"/>
    </source>
</evidence>
<dbReference type="InterPro" id="IPR036390">
    <property type="entry name" value="WH_DNA-bd_sf"/>
</dbReference>
<gene>
    <name evidence="6" type="ORF">HMPREF1250_1910</name>
</gene>
<dbReference type="Proteomes" id="UP000017090">
    <property type="component" value="Unassembled WGS sequence"/>
</dbReference>
<dbReference type="STRING" id="1111454.HMPREF1250_1910"/>
<dbReference type="Pfam" id="PF00027">
    <property type="entry name" value="cNMP_binding"/>
    <property type="match status" value="1"/>
</dbReference>
<evidence type="ECO:0000313" key="7">
    <source>
        <dbReference type="Proteomes" id="UP000017090"/>
    </source>
</evidence>
<dbReference type="SMART" id="SM00419">
    <property type="entry name" value="HTH_CRP"/>
    <property type="match status" value="1"/>
</dbReference>
<dbReference type="Pfam" id="PF13545">
    <property type="entry name" value="HTH_Crp_2"/>
    <property type="match status" value="1"/>
</dbReference>
<feature type="domain" description="Cyclic nucleotide-binding" evidence="4">
    <location>
        <begin position="13"/>
        <end position="116"/>
    </location>
</feature>
<dbReference type="AlphaFoldDB" id="U7UJS2"/>
<dbReference type="GO" id="GO:0005829">
    <property type="term" value="C:cytosol"/>
    <property type="evidence" value="ECO:0007669"/>
    <property type="project" value="TreeGrafter"/>
</dbReference>
<dbReference type="PATRIC" id="fig|1111454.3.peg.1579"/>
<proteinExistence type="predicted"/>
<dbReference type="PANTHER" id="PTHR24567">
    <property type="entry name" value="CRP FAMILY TRANSCRIPTIONAL REGULATORY PROTEIN"/>
    <property type="match status" value="1"/>
</dbReference>
<keyword evidence="2" id="KW-0238">DNA-binding</keyword>
<comment type="caution">
    <text evidence="6">The sequence shown here is derived from an EMBL/GenBank/DDBJ whole genome shotgun (WGS) entry which is preliminary data.</text>
</comment>
<sequence length="227" mass="25153">MPPAGQIPEHCALCRTLSPSQRETLRCNRYSRVRTYAASERIFWEGDVPDSMLLLLQGAVLIAKDTPSGKQMVFAHITEPGDLIGEIYAFMRQPTYDKNAVAAENTAILAINQAIFHDPDPSVQAITAVLQQNLLTIFAQKAYMMSRKLMILSSTTLREKLARFILSQPLTGSTLPLSLTREELAAYLNVARPSLSRELGRMAAEGIISCQKNSITVLQQEKLAAYI</sequence>
<dbReference type="InterPro" id="IPR000595">
    <property type="entry name" value="cNMP-bd_dom"/>
</dbReference>
<dbReference type="RefSeq" id="WP_023054002.1">
    <property type="nucleotide sequence ID" value="NZ_AWXA01000041.1"/>
</dbReference>
<dbReference type="SMART" id="SM00100">
    <property type="entry name" value="cNMP"/>
    <property type="match status" value="1"/>
</dbReference>
<dbReference type="PANTHER" id="PTHR24567:SF58">
    <property type="entry name" value="CYCLIC AMP-BINDING REGULATORY PROTEIN"/>
    <property type="match status" value="1"/>
</dbReference>
<keyword evidence="1" id="KW-0805">Transcription regulation</keyword>
<evidence type="ECO:0000256" key="3">
    <source>
        <dbReference type="ARBA" id="ARBA00023163"/>
    </source>
</evidence>
<evidence type="ECO:0000256" key="1">
    <source>
        <dbReference type="ARBA" id="ARBA00023015"/>
    </source>
</evidence>
<evidence type="ECO:0000313" key="6">
    <source>
        <dbReference type="EMBL" id="ERT58703.1"/>
    </source>
</evidence>
<protein>
    <submittedName>
        <fullName evidence="6">Cyclic nucleotide-binding domain protein</fullName>
    </submittedName>
</protein>
<dbReference type="EMBL" id="AWXA01000041">
    <property type="protein sequence ID" value="ERT58703.1"/>
    <property type="molecule type" value="Genomic_DNA"/>
</dbReference>
<dbReference type="eggNOG" id="COG0664">
    <property type="taxonomic scope" value="Bacteria"/>
</dbReference>
<keyword evidence="3" id="KW-0804">Transcription</keyword>
<evidence type="ECO:0000256" key="2">
    <source>
        <dbReference type="ARBA" id="ARBA00023125"/>
    </source>
</evidence>
<dbReference type="PROSITE" id="PS50042">
    <property type="entry name" value="CNMP_BINDING_3"/>
    <property type="match status" value="1"/>
</dbReference>
<dbReference type="GO" id="GO:0003677">
    <property type="term" value="F:DNA binding"/>
    <property type="evidence" value="ECO:0007669"/>
    <property type="project" value="UniProtKB-KW"/>
</dbReference>
<dbReference type="GO" id="GO:0003700">
    <property type="term" value="F:DNA-binding transcription factor activity"/>
    <property type="evidence" value="ECO:0007669"/>
    <property type="project" value="TreeGrafter"/>
</dbReference>
<feature type="domain" description="HTH crp-type" evidence="5">
    <location>
        <begin position="155"/>
        <end position="221"/>
    </location>
</feature>